<sequence>MPKLGWVRMHEPVRFVGKGLGGTVSRTADRWFLSVTVEIPDPPVVHRENQTVVGVDLGVSALATLSTGETIVGPKAYAAALKKLRRLSNQFSRQMEAAKVRAGLKPGEPIPKGMHIPWSENMRKTQRRIARLQARIANIRANTLHQLTTELVEGFDVIAIEDLTVGRQSWSAMVKFG</sequence>
<organism evidence="3 4">
    <name type="scientific">Sulfobacillus acidophilus</name>
    <dbReference type="NCBI Taxonomy" id="53633"/>
    <lineage>
        <taxon>Bacteria</taxon>
        <taxon>Bacillati</taxon>
        <taxon>Bacillota</taxon>
        <taxon>Clostridia</taxon>
        <taxon>Eubacteriales</taxon>
        <taxon>Clostridiales Family XVII. Incertae Sedis</taxon>
        <taxon>Sulfobacillus</taxon>
    </lineage>
</organism>
<dbReference type="InterPro" id="IPR001959">
    <property type="entry name" value="Transposase"/>
</dbReference>
<evidence type="ECO:0000259" key="2">
    <source>
        <dbReference type="Pfam" id="PF01385"/>
    </source>
</evidence>
<reference evidence="3 4" key="1">
    <citation type="journal article" date="2014" name="BMC Genomics">
        <title>Comparison of environmental and isolate Sulfobacillus genomes reveals diverse carbon, sulfur, nitrogen, and hydrogen metabolisms.</title>
        <authorList>
            <person name="Justice N.B."/>
            <person name="Norman A."/>
            <person name="Brown C.T."/>
            <person name="Singh A."/>
            <person name="Thomas B.C."/>
            <person name="Banfield J.F."/>
        </authorList>
    </citation>
    <scope>NUCLEOTIDE SEQUENCE [LARGE SCALE GENOMIC DNA]</scope>
    <source>
        <strain evidence="3">AMDSBA3</strain>
    </source>
</reference>
<gene>
    <name evidence="3" type="ORF">C7B45_03625</name>
</gene>
<keyword evidence="1" id="KW-0175">Coiled coil</keyword>
<comment type="caution">
    <text evidence="3">The sequence shown here is derived from an EMBL/GenBank/DDBJ whole genome shotgun (WGS) entry which is preliminary data.</text>
</comment>
<evidence type="ECO:0000256" key="1">
    <source>
        <dbReference type="SAM" id="Coils"/>
    </source>
</evidence>
<dbReference type="NCBIfam" id="NF040570">
    <property type="entry name" value="guided_TnpB"/>
    <property type="match status" value="1"/>
</dbReference>
<protein>
    <recommendedName>
        <fullName evidence="2">Probable transposase IS891/IS1136/IS1341 domain-containing protein</fullName>
    </recommendedName>
</protein>
<feature type="domain" description="Probable transposase IS891/IS1136/IS1341" evidence="2">
    <location>
        <begin position="35"/>
        <end position="167"/>
    </location>
</feature>
<dbReference type="Proteomes" id="UP000241848">
    <property type="component" value="Unassembled WGS sequence"/>
</dbReference>
<dbReference type="EMBL" id="PXYV01000007">
    <property type="protein sequence ID" value="PSR23197.1"/>
    <property type="molecule type" value="Genomic_DNA"/>
</dbReference>
<dbReference type="Pfam" id="PF01385">
    <property type="entry name" value="OrfB_IS605"/>
    <property type="match status" value="1"/>
</dbReference>
<evidence type="ECO:0000313" key="4">
    <source>
        <dbReference type="Proteomes" id="UP000241848"/>
    </source>
</evidence>
<dbReference type="AlphaFoldDB" id="A0A2T2WLT8"/>
<accession>A0A2T2WLT8</accession>
<evidence type="ECO:0000313" key="3">
    <source>
        <dbReference type="EMBL" id="PSR23197.1"/>
    </source>
</evidence>
<feature type="coiled-coil region" evidence="1">
    <location>
        <begin position="81"/>
        <end position="142"/>
    </location>
</feature>
<proteinExistence type="predicted"/>
<name>A0A2T2WLT8_9FIRM</name>